<feature type="signal peptide" evidence="1">
    <location>
        <begin position="1"/>
        <end position="20"/>
    </location>
</feature>
<protein>
    <submittedName>
        <fullName evidence="2">Uncharacterized protein</fullName>
    </submittedName>
</protein>
<proteinExistence type="predicted"/>
<sequence length="256" mass="29224" precursor="true">MKQFVMAWCCLLASATTAPAQNFQIDINQFDSWIFSGMGDAKLAREKLADRAEMEIDRIGFSTSLLDSQIAKLRFAAKGDIKRFYDDVEEAHRQFHTMQEAGKIGQENINDVYQLASPLAQRLNAGIFDEESLLKKVARVCVVGEQAERLRARQKRQIKLQSDAAITLFVATLGRRLPMTQVQRETLMEIAMTNITLPDPTHQYAQYLLMYELSELPQGKLKEIFDETQYQTLKKVYTQGLGMKANLKRMGMLDDE</sequence>
<reference evidence="2 3" key="1">
    <citation type="submission" date="2019-02" db="EMBL/GenBank/DDBJ databases">
        <title>Deep-cultivation of Planctomycetes and their phenomic and genomic characterization uncovers novel biology.</title>
        <authorList>
            <person name="Wiegand S."/>
            <person name="Jogler M."/>
            <person name="Boedeker C."/>
            <person name="Pinto D."/>
            <person name="Vollmers J."/>
            <person name="Rivas-Marin E."/>
            <person name="Kohn T."/>
            <person name="Peeters S.H."/>
            <person name="Heuer A."/>
            <person name="Rast P."/>
            <person name="Oberbeckmann S."/>
            <person name="Bunk B."/>
            <person name="Jeske O."/>
            <person name="Meyerdierks A."/>
            <person name="Storesund J.E."/>
            <person name="Kallscheuer N."/>
            <person name="Luecker S."/>
            <person name="Lage O.M."/>
            <person name="Pohl T."/>
            <person name="Merkel B.J."/>
            <person name="Hornburger P."/>
            <person name="Mueller R.-W."/>
            <person name="Bruemmer F."/>
            <person name="Labrenz M."/>
            <person name="Spormann A.M."/>
            <person name="Op Den Camp H."/>
            <person name="Overmann J."/>
            <person name="Amann R."/>
            <person name="Jetten M.S.M."/>
            <person name="Mascher T."/>
            <person name="Medema M.H."/>
            <person name="Devos D.P."/>
            <person name="Kaster A.-K."/>
            <person name="Ovreas L."/>
            <person name="Rohde M."/>
            <person name="Galperin M.Y."/>
            <person name="Jogler C."/>
        </authorList>
    </citation>
    <scope>NUCLEOTIDE SEQUENCE [LARGE SCALE GENOMIC DNA]</scope>
    <source>
        <strain evidence="2 3">CA85</strain>
    </source>
</reference>
<evidence type="ECO:0000313" key="3">
    <source>
        <dbReference type="Proteomes" id="UP000318053"/>
    </source>
</evidence>
<comment type="caution">
    <text evidence="2">The sequence shown here is derived from an EMBL/GenBank/DDBJ whole genome shotgun (WGS) entry which is preliminary data.</text>
</comment>
<dbReference type="RefSeq" id="WP_146393461.1">
    <property type="nucleotide sequence ID" value="NZ_SJPK01000018.1"/>
</dbReference>
<accession>A0A5C5X1M3</accession>
<dbReference type="Proteomes" id="UP000318053">
    <property type="component" value="Unassembled WGS sequence"/>
</dbReference>
<name>A0A5C5X1M3_9BACT</name>
<dbReference type="AlphaFoldDB" id="A0A5C5X1M3"/>
<evidence type="ECO:0000256" key="1">
    <source>
        <dbReference type="SAM" id="SignalP"/>
    </source>
</evidence>
<dbReference type="OrthoDB" id="264282at2"/>
<keyword evidence="3" id="KW-1185">Reference proteome</keyword>
<feature type="chain" id="PRO_5022745552" evidence="1">
    <location>
        <begin position="21"/>
        <end position="256"/>
    </location>
</feature>
<gene>
    <name evidence="2" type="ORF">CA85_46470</name>
</gene>
<keyword evidence="1" id="KW-0732">Signal</keyword>
<evidence type="ECO:0000313" key="2">
    <source>
        <dbReference type="EMBL" id="TWT56055.1"/>
    </source>
</evidence>
<organism evidence="2 3">
    <name type="scientific">Allorhodopirellula solitaria</name>
    <dbReference type="NCBI Taxonomy" id="2527987"/>
    <lineage>
        <taxon>Bacteria</taxon>
        <taxon>Pseudomonadati</taxon>
        <taxon>Planctomycetota</taxon>
        <taxon>Planctomycetia</taxon>
        <taxon>Pirellulales</taxon>
        <taxon>Pirellulaceae</taxon>
        <taxon>Allorhodopirellula</taxon>
    </lineage>
</organism>
<dbReference type="EMBL" id="SJPK01000018">
    <property type="protein sequence ID" value="TWT56055.1"/>
    <property type="molecule type" value="Genomic_DNA"/>
</dbReference>